<dbReference type="OrthoDB" id="5653786at2"/>
<dbReference type="GO" id="GO:0043093">
    <property type="term" value="P:FtsZ-dependent cytokinesis"/>
    <property type="evidence" value="ECO:0007669"/>
    <property type="project" value="UniProtKB-UniRule"/>
</dbReference>
<keyword evidence="4 8" id="KW-0812">Transmembrane</keyword>
<evidence type="ECO:0000313" key="11">
    <source>
        <dbReference type="Proteomes" id="UP000044071"/>
    </source>
</evidence>
<dbReference type="Pfam" id="PF04999">
    <property type="entry name" value="FtsL"/>
    <property type="match status" value="1"/>
</dbReference>
<evidence type="ECO:0000256" key="1">
    <source>
        <dbReference type="ARBA" id="ARBA00004401"/>
    </source>
</evidence>
<evidence type="ECO:0000256" key="8">
    <source>
        <dbReference type="HAMAP-Rule" id="MF_00910"/>
    </source>
</evidence>
<dbReference type="EMBL" id="CCSB01000003">
    <property type="protein sequence ID" value="CDZ78627.1"/>
    <property type="molecule type" value="Genomic_DNA"/>
</dbReference>
<keyword evidence="3 8" id="KW-0132">Cell division</keyword>
<dbReference type="HAMAP" id="MF_00910">
    <property type="entry name" value="FtsL"/>
    <property type="match status" value="1"/>
</dbReference>
<comment type="subunit">
    <text evidence="8">Part of a complex composed of FtsB, FtsL and FtsQ.</text>
</comment>
<keyword evidence="6 8" id="KW-0472">Membrane</keyword>
<dbReference type="PANTHER" id="PTHR37479">
    <property type="entry name" value="CELL DIVISION PROTEIN FTSL"/>
    <property type="match status" value="1"/>
</dbReference>
<evidence type="ECO:0000256" key="5">
    <source>
        <dbReference type="ARBA" id="ARBA00022989"/>
    </source>
</evidence>
<dbReference type="NCBIfam" id="TIGR02209">
    <property type="entry name" value="ftsL_broad"/>
    <property type="match status" value="1"/>
</dbReference>
<evidence type="ECO:0000256" key="2">
    <source>
        <dbReference type="ARBA" id="ARBA00022475"/>
    </source>
</evidence>
<evidence type="ECO:0000256" key="9">
    <source>
        <dbReference type="NCBIfam" id="TIGR02209"/>
    </source>
</evidence>
<keyword evidence="2 8" id="KW-1003">Cell membrane</keyword>
<evidence type="ECO:0000313" key="10">
    <source>
        <dbReference type="EMBL" id="CDZ78627.1"/>
    </source>
</evidence>
<dbReference type="InterPro" id="IPR011922">
    <property type="entry name" value="Cell_div_FtsL"/>
</dbReference>
<sequence>MNAAARAINQSNFFNGQLLEMRLSKRLCFLLTLMLAVLVSALAIVYTTNEYRLNFIELQRLEQQANQLQLQWGQLLLEQASLATPARVEQLASEKLEMRLPTDKEIYVLRTQ</sequence>
<accession>A0A078L039</accession>
<evidence type="ECO:0000256" key="4">
    <source>
        <dbReference type="ARBA" id="ARBA00022692"/>
    </source>
</evidence>
<evidence type="ECO:0000256" key="7">
    <source>
        <dbReference type="ARBA" id="ARBA00023306"/>
    </source>
</evidence>
<keyword evidence="8" id="KW-0997">Cell inner membrane</keyword>
<gene>
    <name evidence="8" type="primary">ftsL</name>
    <name evidence="10" type="ORF">BN59_02939</name>
</gene>
<comment type="function">
    <text evidence="8">Essential cell division protein. May link together the upstream cell division proteins, which are predominantly cytoplasmic, with the downstream cell division proteins, which are predominantly periplasmic.</text>
</comment>
<dbReference type="STRING" id="1034943.BN59_02939"/>
<proteinExistence type="inferred from homology"/>
<dbReference type="RefSeq" id="WP_044011750.1">
    <property type="nucleotide sequence ID" value="NZ_CCVW01000003.1"/>
</dbReference>
<comment type="subcellular location">
    <subcellularLocation>
        <location evidence="8">Cell inner membrane</location>
        <topology evidence="8">Single-pass type II membrane protein</topology>
    </subcellularLocation>
    <subcellularLocation>
        <location evidence="1">Cell membrane</location>
        <topology evidence="1">Single-pass type II membrane protein</topology>
    </subcellularLocation>
    <text evidence="8">Localizes to the division septum where it forms a ring structure.</text>
</comment>
<dbReference type="AlphaFoldDB" id="A0A078L039"/>
<keyword evidence="7 8" id="KW-0131">Cell cycle</keyword>
<dbReference type="PANTHER" id="PTHR37479:SF1">
    <property type="entry name" value="CELL DIVISION PROTEIN FTSL"/>
    <property type="match status" value="1"/>
</dbReference>
<reference evidence="10 11" key="1">
    <citation type="submission" date="2014-06" db="EMBL/GenBank/DDBJ databases">
        <authorList>
            <person name="Urmite Genomes Urmite Genomes"/>
        </authorList>
    </citation>
    <scope>NUCLEOTIDE SEQUENCE [LARGE SCALE GENOMIC DNA]</scope>
</reference>
<keyword evidence="11" id="KW-1185">Reference proteome</keyword>
<protein>
    <recommendedName>
        <fullName evidence="8 9">Cell division protein FtsL</fullName>
    </recommendedName>
</protein>
<evidence type="ECO:0000256" key="3">
    <source>
        <dbReference type="ARBA" id="ARBA00022618"/>
    </source>
</evidence>
<name>A0A078L039_9GAMM</name>
<evidence type="ECO:0000256" key="6">
    <source>
        <dbReference type="ARBA" id="ARBA00023136"/>
    </source>
</evidence>
<comment type="similarity">
    <text evidence="8">Belongs to the FtsL family.</text>
</comment>
<organism evidence="10 11">
    <name type="scientific">Legionella massiliensis</name>
    <dbReference type="NCBI Taxonomy" id="1034943"/>
    <lineage>
        <taxon>Bacteria</taxon>
        <taxon>Pseudomonadati</taxon>
        <taxon>Pseudomonadota</taxon>
        <taxon>Gammaproteobacteria</taxon>
        <taxon>Legionellales</taxon>
        <taxon>Legionellaceae</taxon>
        <taxon>Legionella</taxon>
    </lineage>
</organism>
<dbReference type="Proteomes" id="UP000044071">
    <property type="component" value="Unassembled WGS sequence"/>
</dbReference>
<dbReference type="GO" id="GO:0005886">
    <property type="term" value="C:plasma membrane"/>
    <property type="evidence" value="ECO:0007669"/>
    <property type="project" value="UniProtKB-SubCell"/>
</dbReference>
<dbReference type="eggNOG" id="COG3116">
    <property type="taxonomic scope" value="Bacteria"/>
</dbReference>
<dbReference type="GO" id="GO:0032153">
    <property type="term" value="C:cell division site"/>
    <property type="evidence" value="ECO:0007669"/>
    <property type="project" value="UniProtKB-UniRule"/>
</dbReference>
<keyword evidence="5 8" id="KW-1133">Transmembrane helix</keyword>